<evidence type="ECO:0000259" key="3">
    <source>
        <dbReference type="Pfam" id="PF03184"/>
    </source>
</evidence>
<gene>
    <name evidence="4" type="ORF">MYCIT1_LOCUS22500</name>
</gene>
<organism evidence="4 5">
    <name type="scientific">Mycena citricolor</name>
    <dbReference type="NCBI Taxonomy" id="2018698"/>
    <lineage>
        <taxon>Eukaryota</taxon>
        <taxon>Fungi</taxon>
        <taxon>Dikarya</taxon>
        <taxon>Basidiomycota</taxon>
        <taxon>Agaricomycotina</taxon>
        <taxon>Agaricomycetes</taxon>
        <taxon>Agaricomycetidae</taxon>
        <taxon>Agaricales</taxon>
        <taxon>Marasmiineae</taxon>
        <taxon>Mycenaceae</taxon>
        <taxon>Mycena</taxon>
    </lineage>
</organism>
<evidence type="ECO:0000256" key="2">
    <source>
        <dbReference type="SAM" id="MobiDB-lite"/>
    </source>
</evidence>
<proteinExistence type="predicted"/>
<feature type="region of interest" description="Disordered" evidence="2">
    <location>
        <begin position="243"/>
        <end position="267"/>
    </location>
</feature>
<evidence type="ECO:0000313" key="4">
    <source>
        <dbReference type="EMBL" id="CAK5275006.1"/>
    </source>
</evidence>
<keyword evidence="1" id="KW-0175">Coiled coil</keyword>
<dbReference type="AlphaFoldDB" id="A0AAD2K2H3"/>
<dbReference type="InterPro" id="IPR004875">
    <property type="entry name" value="DDE_SF_endonuclease_dom"/>
</dbReference>
<dbReference type="GO" id="GO:0003676">
    <property type="term" value="F:nucleic acid binding"/>
    <property type="evidence" value="ECO:0007669"/>
    <property type="project" value="InterPro"/>
</dbReference>
<comment type="caution">
    <text evidence="4">The sequence shown here is derived from an EMBL/GenBank/DDBJ whole genome shotgun (WGS) entry which is preliminary data.</text>
</comment>
<dbReference type="Proteomes" id="UP001295794">
    <property type="component" value="Unassembled WGS sequence"/>
</dbReference>
<feature type="coiled-coil region" evidence="1">
    <location>
        <begin position="330"/>
        <end position="361"/>
    </location>
</feature>
<reference evidence="4" key="1">
    <citation type="submission" date="2023-11" db="EMBL/GenBank/DDBJ databases">
        <authorList>
            <person name="De Vega J J."/>
            <person name="De Vega J J."/>
        </authorList>
    </citation>
    <scope>NUCLEOTIDE SEQUENCE</scope>
</reference>
<evidence type="ECO:0000256" key="1">
    <source>
        <dbReference type="SAM" id="Coils"/>
    </source>
</evidence>
<feature type="compositionally biased region" description="Acidic residues" evidence="2">
    <location>
        <begin position="512"/>
        <end position="522"/>
    </location>
</feature>
<dbReference type="Pfam" id="PF03184">
    <property type="entry name" value="DDE_1"/>
    <property type="match status" value="1"/>
</dbReference>
<accession>A0AAD2K2H3</accession>
<keyword evidence="5" id="KW-1185">Reference proteome</keyword>
<name>A0AAD2K2H3_9AGAR</name>
<feature type="compositionally biased region" description="Acidic residues" evidence="2">
    <location>
        <begin position="543"/>
        <end position="555"/>
    </location>
</feature>
<evidence type="ECO:0000313" key="5">
    <source>
        <dbReference type="Proteomes" id="UP001295794"/>
    </source>
</evidence>
<feature type="domain" description="DDE-1" evidence="3">
    <location>
        <begin position="32"/>
        <end position="195"/>
    </location>
</feature>
<dbReference type="EMBL" id="CAVNYO010000403">
    <property type="protein sequence ID" value="CAK5275006.1"/>
    <property type="molecule type" value="Genomic_DNA"/>
</dbReference>
<feature type="coiled-coil region" evidence="1">
    <location>
        <begin position="448"/>
        <end position="475"/>
    </location>
</feature>
<feature type="region of interest" description="Disordered" evidence="2">
    <location>
        <begin position="496"/>
        <end position="570"/>
    </location>
</feature>
<protein>
    <recommendedName>
        <fullName evidence="3">DDE-1 domain-containing protein</fullName>
    </recommendedName>
</protein>
<sequence>MAVVTEVKTRVVGTAGEKTQHLQSDGGRENTTVVVTICADGTSLRPVVIFKGKKFDLDWNQENPTEASLGHQGKGWIDSELAVHVLEDYDKQTAEKAAGRTRIYIVDGHISHHTLEFIRLARRCRIHVLCYPSHATHVYQGLDVVIFSILKRFWTEEKNAYIREKRQKIGKHNFLQIYGRAHQRALTPVNIRSAFRKTGVWPVDRNAISQSQLLPSLETSSRGTLPIPPSTPVRLVSEVMREVHRQAKRPRSPTPESEAGSSQPQAPQLALSTYLQTSMQTLRQTSSSFVVTSSSPVRASLSPPRLPTVLISPEKERVSRYADVLCQVPSTILEEELQNAVKELLRENKRQKTELIQMQSAQVLNGGYIRQVRGQLAAQQERKKNKQKGRLIGDGLPRLLTSTEYTQYCAETVAVNEEKAQQTESRKATKKTRGEVLAQWKNLEEGRKAENKRIRAEYQAEVAEWEREKEELKATGGRQTRMKPMLKGRLVPAIPRPAVLTRSMGSTKDSIEDPIEDPEADNNDIVPGHDAENEMGGSSSSGEDIDEDDPEDGADEMSSSNDADSDVEWN</sequence>